<organism evidence="4 5">
    <name type="scientific">Lojkania enalia</name>
    <dbReference type="NCBI Taxonomy" id="147567"/>
    <lineage>
        <taxon>Eukaryota</taxon>
        <taxon>Fungi</taxon>
        <taxon>Dikarya</taxon>
        <taxon>Ascomycota</taxon>
        <taxon>Pezizomycotina</taxon>
        <taxon>Dothideomycetes</taxon>
        <taxon>Pleosporomycetidae</taxon>
        <taxon>Pleosporales</taxon>
        <taxon>Pleosporales incertae sedis</taxon>
        <taxon>Lojkania</taxon>
    </lineage>
</organism>
<sequence>MPIQNVALIGASGTLGPSILQALKASPFTPFVLNRASSTSIYPFTNTLTIPDDLDVPALTSIFQENKIDALIIAIAGSHVTPARKLIDAAFASSVQRIIPAEFGSCDSNDAETNALLPLMAGKKQIREYLILLSSQDRLSSNTRLSWTALVTGHFFDYGLSTSLMKFDVRARKAYVLDGGDVAFSASNLDFIARATVKALEKEQETRNRLLYVHSHSTTQNEVLKMFERIEARKWDAVHQSSKALIEEARPRMLDGDHEATEEVVSAWGIVGSDWRGKEGFANELLGLQEEDLESVLRRVLEDVRGVKVLN</sequence>
<dbReference type="InterPro" id="IPR036291">
    <property type="entry name" value="NAD(P)-bd_dom_sf"/>
</dbReference>
<dbReference type="PANTHER" id="PTHR47706">
    <property type="entry name" value="NMRA-LIKE FAMILY PROTEIN"/>
    <property type="match status" value="1"/>
</dbReference>
<dbReference type="PANTHER" id="PTHR47706:SF9">
    <property type="entry name" value="NMRA-LIKE DOMAIN-CONTAINING PROTEIN-RELATED"/>
    <property type="match status" value="1"/>
</dbReference>
<keyword evidence="5" id="KW-1185">Reference proteome</keyword>
<accession>A0A9P4K283</accession>
<keyword evidence="2" id="KW-0560">Oxidoreductase</keyword>
<dbReference type="InterPro" id="IPR008030">
    <property type="entry name" value="NmrA-like"/>
</dbReference>
<dbReference type="AlphaFoldDB" id="A0A9P4K283"/>
<evidence type="ECO:0000256" key="1">
    <source>
        <dbReference type="ARBA" id="ARBA00022857"/>
    </source>
</evidence>
<dbReference type="OrthoDB" id="9984533at2759"/>
<feature type="domain" description="NmrA-like" evidence="3">
    <location>
        <begin position="4"/>
        <end position="230"/>
    </location>
</feature>
<evidence type="ECO:0000256" key="2">
    <source>
        <dbReference type="ARBA" id="ARBA00023002"/>
    </source>
</evidence>
<protein>
    <submittedName>
        <fullName evidence="4">NAD(P)-binding protein</fullName>
    </submittedName>
</protein>
<gene>
    <name evidence="4" type="ORF">CC78DRAFT_536630</name>
</gene>
<evidence type="ECO:0000313" key="5">
    <source>
        <dbReference type="Proteomes" id="UP000800093"/>
    </source>
</evidence>
<dbReference type="Gene3D" id="3.40.50.720">
    <property type="entry name" value="NAD(P)-binding Rossmann-like Domain"/>
    <property type="match status" value="1"/>
</dbReference>
<name>A0A9P4K283_9PLEO</name>
<dbReference type="InterPro" id="IPR045312">
    <property type="entry name" value="PCBER-like"/>
</dbReference>
<dbReference type="CDD" id="cd05259">
    <property type="entry name" value="PCBER_SDR_a"/>
    <property type="match status" value="1"/>
</dbReference>
<evidence type="ECO:0000259" key="3">
    <source>
        <dbReference type="Pfam" id="PF05368"/>
    </source>
</evidence>
<proteinExistence type="predicted"/>
<dbReference type="InterPro" id="IPR051609">
    <property type="entry name" value="NmrA/Isoflavone_reductase-like"/>
</dbReference>
<evidence type="ECO:0000313" key="4">
    <source>
        <dbReference type="EMBL" id="KAF2260120.1"/>
    </source>
</evidence>
<comment type="caution">
    <text evidence="4">The sequence shown here is derived from an EMBL/GenBank/DDBJ whole genome shotgun (WGS) entry which is preliminary data.</text>
</comment>
<dbReference type="Gene3D" id="3.90.25.10">
    <property type="entry name" value="UDP-galactose 4-epimerase, domain 1"/>
    <property type="match status" value="1"/>
</dbReference>
<dbReference type="SUPFAM" id="SSF51735">
    <property type="entry name" value="NAD(P)-binding Rossmann-fold domains"/>
    <property type="match status" value="1"/>
</dbReference>
<dbReference type="EMBL" id="ML986689">
    <property type="protein sequence ID" value="KAF2260120.1"/>
    <property type="molecule type" value="Genomic_DNA"/>
</dbReference>
<dbReference type="Proteomes" id="UP000800093">
    <property type="component" value="Unassembled WGS sequence"/>
</dbReference>
<dbReference type="Pfam" id="PF05368">
    <property type="entry name" value="NmrA"/>
    <property type="match status" value="1"/>
</dbReference>
<dbReference type="GO" id="GO:0016491">
    <property type="term" value="F:oxidoreductase activity"/>
    <property type="evidence" value="ECO:0007669"/>
    <property type="project" value="UniProtKB-KW"/>
</dbReference>
<keyword evidence="1" id="KW-0521">NADP</keyword>
<reference evidence="5" key="1">
    <citation type="journal article" date="2020" name="Stud. Mycol.">
        <title>101 Dothideomycetes genomes: A test case for predicting lifestyles and emergence of pathogens.</title>
        <authorList>
            <person name="Haridas S."/>
            <person name="Albert R."/>
            <person name="Binder M."/>
            <person name="Bloem J."/>
            <person name="LaButti K."/>
            <person name="Salamov A."/>
            <person name="Andreopoulos B."/>
            <person name="Baker S."/>
            <person name="Barry K."/>
            <person name="Bills G."/>
            <person name="Bluhm B."/>
            <person name="Cannon C."/>
            <person name="Castanera R."/>
            <person name="Culley D."/>
            <person name="Daum C."/>
            <person name="Ezra D."/>
            <person name="Gonzalez J."/>
            <person name="Henrissat B."/>
            <person name="Kuo A."/>
            <person name="Liang C."/>
            <person name="Lipzen A."/>
            <person name="Lutzoni F."/>
            <person name="Magnuson J."/>
            <person name="Mondo S."/>
            <person name="Nolan M."/>
            <person name="Ohm R."/>
            <person name="Pangilinan J."/>
            <person name="Park H.-J."/>
            <person name="Ramirez L."/>
            <person name="Alfaro M."/>
            <person name="Sun H."/>
            <person name="Tritt A."/>
            <person name="Yoshinaga Y."/>
            <person name="Zwiers L.-H."/>
            <person name="Turgeon B."/>
            <person name="Goodwin S."/>
            <person name="Spatafora J."/>
            <person name="Crous P."/>
            <person name="Grigoriev I."/>
        </authorList>
    </citation>
    <scope>NUCLEOTIDE SEQUENCE [LARGE SCALE GENOMIC DNA]</scope>
    <source>
        <strain evidence="5">CBS 304.66</strain>
    </source>
</reference>